<comment type="caution">
    <text evidence="1">The sequence shown here is derived from an EMBL/GenBank/DDBJ whole genome shotgun (WGS) entry which is preliminary data.</text>
</comment>
<reference evidence="1 2" key="1">
    <citation type="submission" date="2018-06" db="EMBL/GenBank/DDBJ databases">
        <title>Comparative genomics reveals the genomic features of Rhizophagus irregularis, R. cerebriforme, R. diaphanum and Gigaspora rosea, and their symbiotic lifestyle signature.</title>
        <authorList>
            <person name="Morin E."/>
            <person name="San Clemente H."/>
            <person name="Chen E.C.H."/>
            <person name="De La Providencia I."/>
            <person name="Hainaut M."/>
            <person name="Kuo A."/>
            <person name="Kohler A."/>
            <person name="Murat C."/>
            <person name="Tang N."/>
            <person name="Roy S."/>
            <person name="Loubradou J."/>
            <person name="Henrissat B."/>
            <person name="Grigoriev I.V."/>
            <person name="Corradi N."/>
            <person name="Roux C."/>
            <person name="Martin F.M."/>
        </authorList>
    </citation>
    <scope>NUCLEOTIDE SEQUENCE [LARGE SCALE GENOMIC DNA]</scope>
    <source>
        <strain evidence="1 2">DAOM 227022</strain>
    </source>
</reference>
<name>A0A397S2U6_9GLOM</name>
<dbReference type="EMBL" id="QKYT01001524">
    <property type="protein sequence ID" value="RIA79136.1"/>
    <property type="molecule type" value="Genomic_DNA"/>
</dbReference>
<evidence type="ECO:0000313" key="1">
    <source>
        <dbReference type="EMBL" id="RIA79136.1"/>
    </source>
</evidence>
<dbReference type="OrthoDB" id="205108at2759"/>
<dbReference type="Proteomes" id="UP000265703">
    <property type="component" value="Unassembled WGS sequence"/>
</dbReference>
<evidence type="ECO:0000313" key="2">
    <source>
        <dbReference type="Proteomes" id="UP000265703"/>
    </source>
</evidence>
<proteinExistence type="predicted"/>
<dbReference type="STRING" id="658196.A0A397S2U6"/>
<dbReference type="AlphaFoldDB" id="A0A397S2U6"/>
<sequence>MYELINVNMQKARPIDDRMINAGIFLIRNTDWAKDFIRRGLQTRYDFSSGRNSLK</sequence>
<gene>
    <name evidence="1" type="ORF">C1645_841440</name>
</gene>
<protein>
    <submittedName>
        <fullName evidence="1">Uncharacterized protein</fullName>
    </submittedName>
</protein>
<accession>A0A397S2U6</accession>
<organism evidence="1 2">
    <name type="scientific">Glomus cerebriforme</name>
    <dbReference type="NCBI Taxonomy" id="658196"/>
    <lineage>
        <taxon>Eukaryota</taxon>
        <taxon>Fungi</taxon>
        <taxon>Fungi incertae sedis</taxon>
        <taxon>Mucoromycota</taxon>
        <taxon>Glomeromycotina</taxon>
        <taxon>Glomeromycetes</taxon>
        <taxon>Glomerales</taxon>
        <taxon>Glomeraceae</taxon>
        <taxon>Glomus</taxon>
    </lineage>
</organism>
<keyword evidence="2" id="KW-1185">Reference proteome</keyword>